<dbReference type="PROSITE" id="PS00666">
    <property type="entry name" value="DHDPS_2"/>
    <property type="match status" value="1"/>
</dbReference>
<dbReference type="SUPFAM" id="SSF51569">
    <property type="entry name" value="Aldolase"/>
    <property type="match status" value="1"/>
</dbReference>
<dbReference type="Pfam" id="PF00701">
    <property type="entry name" value="DHDPS"/>
    <property type="match status" value="1"/>
</dbReference>
<dbReference type="InterPro" id="IPR002220">
    <property type="entry name" value="DapA-like"/>
</dbReference>
<organism evidence="5 6">
    <name type="scientific">Diplocloster modestus</name>
    <dbReference type="NCBI Taxonomy" id="2850322"/>
    <lineage>
        <taxon>Bacteria</taxon>
        <taxon>Bacillati</taxon>
        <taxon>Bacillota</taxon>
        <taxon>Clostridia</taxon>
        <taxon>Lachnospirales</taxon>
        <taxon>Lachnospiraceae</taxon>
        <taxon>Diplocloster</taxon>
    </lineage>
</organism>
<accession>A0ABS6KD21</accession>
<keyword evidence="3" id="KW-0704">Schiff base</keyword>
<evidence type="ECO:0000256" key="1">
    <source>
        <dbReference type="ARBA" id="ARBA00007592"/>
    </source>
</evidence>
<dbReference type="InterPro" id="IPR020625">
    <property type="entry name" value="Schiff_base-form_aldolases_AS"/>
</dbReference>
<dbReference type="PANTHER" id="PTHR12128">
    <property type="entry name" value="DIHYDRODIPICOLINATE SYNTHASE"/>
    <property type="match status" value="1"/>
</dbReference>
<comment type="similarity">
    <text evidence="1 4">Belongs to the DapA family.</text>
</comment>
<gene>
    <name evidence="5" type="ORF">KTH90_20660</name>
</gene>
<protein>
    <submittedName>
        <fullName evidence="5">Dihydrodipicolinate synthase family protein</fullName>
    </submittedName>
</protein>
<dbReference type="SMART" id="SM01130">
    <property type="entry name" value="DHDPS"/>
    <property type="match status" value="1"/>
</dbReference>
<reference evidence="5 6" key="1">
    <citation type="submission" date="2021-06" db="EMBL/GenBank/DDBJ databases">
        <title>Description of novel taxa of the family Lachnospiraceae.</title>
        <authorList>
            <person name="Chaplin A.V."/>
            <person name="Sokolova S.R."/>
            <person name="Pikina A.P."/>
            <person name="Korzhanova M."/>
            <person name="Belova V."/>
            <person name="Korostin D."/>
            <person name="Efimov B.A."/>
        </authorList>
    </citation>
    <scope>NUCLEOTIDE SEQUENCE [LARGE SCALE GENOMIC DNA]</scope>
    <source>
        <strain evidence="5 6">ASD4241</strain>
    </source>
</reference>
<dbReference type="PANTHER" id="PTHR12128:SF66">
    <property type="entry name" value="4-HYDROXY-2-OXOGLUTARATE ALDOLASE, MITOCHONDRIAL"/>
    <property type="match status" value="1"/>
</dbReference>
<name>A0ABS6KD21_9FIRM</name>
<dbReference type="InterPro" id="IPR013785">
    <property type="entry name" value="Aldolase_TIM"/>
</dbReference>
<dbReference type="Gene3D" id="3.20.20.70">
    <property type="entry name" value="Aldolase class I"/>
    <property type="match status" value="1"/>
</dbReference>
<evidence type="ECO:0000256" key="3">
    <source>
        <dbReference type="ARBA" id="ARBA00023270"/>
    </source>
</evidence>
<proteinExistence type="inferred from homology"/>
<evidence type="ECO:0000313" key="6">
    <source>
        <dbReference type="Proteomes" id="UP001314681"/>
    </source>
</evidence>
<dbReference type="Proteomes" id="UP001314681">
    <property type="component" value="Unassembled WGS sequence"/>
</dbReference>
<keyword evidence="6" id="KW-1185">Reference proteome</keyword>
<dbReference type="CDD" id="cd00408">
    <property type="entry name" value="DHDPS-like"/>
    <property type="match status" value="1"/>
</dbReference>
<sequence length="311" mass="35425">MEKLVPKGNYGVVMTPFREDGTLDEKLLRQEFLYCNTTNAAGLLLCGSTSEFIYLELDQAKRVFQLGKECVSEEKVLIGGAGGANEHQVMERLEYLADIGYTYSIICPPYYYPQKPEDIYDFYRNISVRAPIGLKLMLYNIPFCSPGIPLSILPRLLELENIVGMKDSSGDMLYFTKAVSVAQDRRPEFAIFTGQDSTFLPSLTVGGNGCMSALVWMLDTDFSILRLFEQNEMKKAGEIQMQLIRLVRLLDHISFPENYRALSGVLGIPMGIPQRSFRGLQGEEYERWEAAVRNTLRYIQPKEKEKRRSFV</sequence>
<keyword evidence="2 4" id="KW-0456">Lyase</keyword>
<evidence type="ECO:0000313" key="5">
    <source>
        <dbReference type="EMBL" id="MBU9728415.1"/>
    </source>
</evidence>
<dbReference type="EMBL" id="JAHQCX010000019">
    <property type="protein sequence ID" value="MBU9728415.1"/>
    <property type="molecule type" value="Genomic_DNA"/>
</dbReference>
<evidence type="ECO:0000256" key="2">
    <source>
        <dbReference type="ARBA" id="ARBA00023239"/>
    </source>
</evidence>
<evidence type="ECO:0000256" key="4">
    <source>
        <dbReference type="PIRNR" id="PIRNR001365"/>
    </source>
</evidence>
<comment type="caution">
    <text evidence="5">The sequence shown here is derived from an EMBL/GenBank/DDBJ whole genome shotgun (WGS) entry which is preliminary data.</text>
</comment>
<dbReference type="RefSeq" id="WP_238727413.1">
    <property type="nucleotide sequence ID" value="NZ_JAHQCX010000019.1"/>
</dbReference>
<dbReference type="PIRSF" id="PIRSF001365">
    <property type="entry name" value="DHDPS"/>
    <property type="match status" value="1"/>
</dbReference>